<evidence type="ECO:0000256" key="6">
    <source>
        <dbReference type="ARBA" id="ARBA00023136"/>
    </source>
</evidence>
<dbReference type="PANTHER" id="PTHR43731:SF14">
    <property type="entry name" value="PRESENILIN-ASSOCIATED RHOMBOID-LIKE PROTEIN, MITOCHONDRIAL"/>
    <property type="match status" value="1"/>
</dbReference>
<evidence type="ECO:0000256" key="2">
    <source>
        <dbReference type="ARBA" id="ARBA00009045"/>
    </source>
</evidence>
<feature type="domain" description="Peptidase S54 rhomboid" evidence="8">
    <location>
        <begin position="61"/>
        <end position="209"/>
    </location>
</feature>
<reference evidence="9" key="1">
    <citation type="submission" date="2021-01" db="EMBL/GenBank/DDBJ databases">
        <authorList>
            <person name="Corre E."/>
            <person name="Pelletier E."/>
            <person name="Niang G."/>
            <person name="Scheremetjew M."/>
            <person name="Finn R."/>
            <person name="Kale V."/>
            <person name="Holt S."/>
            <person name="Cochrane G."/>
            <person name="Meng A."/>
            <person name="Brown T."/>
            <person name="Cohen L."/>
        </authorList>
    </citation>
    <scope>NUCLEOTIDE SEQUENCE</scope>
    <source>
        <strain evidence="9">CCAP 955/1</strain>
    </source>
</reference>
<keyword evidence="3 7" id="KW-0812">Transmembrane</keyword>
<dbReference type="Gene3D" id="1.20.1540.10">
    <property type="entry name" value="Rhomboid-like"/>
    <property type="match status" value="1"/>
</dbReference>
<comment type="similarity">
    <text evidence="2">Belongs to the peptidase S54 family.</text>
</comment>
<protein>
    <recommendedName>
        <fullName evidence="8">Peptidase S54 rhomboid domain-containing protein</fullName>
    </recommendedName>
</protein>
<accession>A0A7S3M448</accession>
<evidence type="ECO:0000313" key="9">
    <source>
        <dbReference type="EMBL" id="CAE0280100.1"/>
    </source>
</evidence>
<proteinExistence type="inferred from homology"/>
<evidence type="ECO:0000256" key="1">
    <source>
        <dbReference type="ARBA" id="ARBA00004141"/>
    </source>
</evidence>
<dbReference type="EMBL" id="HBIC01017864">
    <property type="protein sequence ID" value="CAE0280100.1"/>
    <property type="molecule type" value="Transcribed_RNA"/>
</dbReference>
<feature type="transmembrane region" description="Helical" evidence="7">
    <location>
        <begin position="14"/>
        <end position="32"/>
    </location>
</feature>
<dbReference type="GO" id="GO:0016020">
    <property type="term" value="C:membrane"/>
    <property type="evidence" value="ECO:0007669"/>
    <property type="project" value="UniProtKB-SubCell"/>
</dbReference>
<name>A0A7S3M448_9STRA</name>
<evidence type="ECO:0000256" key="5">
    <source>
        <dbReference type="ARBA" id="ARBA00022989"/>
    </source>
</evidence>
<comment type="subcellular location">
    <subcellularLocation>
        <location evidence="1">Membrane</location>
        <topology evidence="1">Multi-pass membrane protein</topology>
    </subcellularLocation>
</comment>
<dbReference type="AlphaFoldDB" id="A0A7S3M448"/>
<feature type="transmembrane region" description="Helical" evidence="7">
    <location>
        <begin position="164"/>
        <end position="182"/>
    </location>
</feature>
<dbReference type="InterPro" id="IPR035952">
    <property type="entry name" value="Rhomboid-like_sf"/>
</dbReference>
<dbReference type="Pfam" id="PF01694">
    <property type="entry name" value="Rhomboid"/>
    <property type="match status" value="1"/>
</dbReference>
<dbReference type="InterPro" id="IPR022764">
    <property type="entry name" value="Peptidase_S54_rhomboid_dom"/>
</dbReference>
<dbReference type="SUPFAM" id="SSF144091">
    <property type="entry name" value="Rhomboid-like"/>
    <property type="match status" value="1"/>
</dbReference>
<keyword evidence="6 7" id="KW-0472">Membrane</keyword>
<evidence type="ECO:0000256" key="7">
    <source>
        <dbReference type="SAM" id="Phobius"/>
    </source>
</evidence>
<evidence type="ECO:0000256" key="3">
    <source>
        <dbReference type="ARBA" id="ARBA00022692"/>
    </source>
</evidence>
<organism evidence="9">
    <name type="scientific">Spumella elongata</name>
    <dbReference type="NCBI Taxonomy" id="89044"/>
    <lineage>
        <taxon>Eukaryota</taxon>
        <taxon>Sar</taxon>
        <taxon>Stramenopiles</taxon>
        <taxon>Ochrophyta</taxon>
        <taxon>Chrysophyceae</taxon>
        <taxon>Chromulinales</taxon>
        <taxon>Chromulinaceae</taxon>
        <taxon>Spumella</taxon>
    </lineage>
</organism>
<feature type="transmembrane region" description="Helical" evidence="7">
    <location>
        <begin position="194"/>
        <end position="211"/>
    </location>
</feature>
<dbReference type="GO" id="GO:0004252">
    <property type="term" value="F:serine-type endopeptidase activity"/>
    <property type="evidence" value="ECO:0007669"/>
    <property type="project" value="InterPro"/>
</dbReference>
<keyword evidence="5 7" id="KW-1133">Transmembrane helix</keyword>
<sequence length="220" mass="24216">MSVWRDSYAQRDGFLKSLILANVAVTGLWLSAQMKSGKSSSPLEFMEENFTVSSRGVFKERRYYTLVTSFFSHKRVSHLVNNMYTLWALGPAVIHTIGTTNFALLYMGGGVISSLAQLYWPYIIPQSWPAYIKYNSGNSLGASGAISSLAMWVSFRWPTHIFRLYGVIELPGAVVGALTVAMDMTGLYDGGSNIGHMAHLAGAAFGALFFISSRIMGSRR</sequence>
<dbReference type="PANTHER" id="PTHR43731">
    <property type="entry name" value="RHOMBOID PROTEASE"/>
    <property type="match status" value="1"/>
</dbReference>
<keyword evidence="4" id="KW-0378">Hydrolase</keyword>
<dbReference type="InterPro" id="IPR050925">
    <property type="entry name" value="Rhomboid_protease_S54"/>
</dbReference>
<evidence type="ECO:0000259" key="8">
    <source>
        <dbReference type="Pfam" id="PF01694"/>
    </source>
</evidence>
<evidence type="ECO:0000256" key="4">
    <source>
        <dbReference type="ARBA" id="ARBA00022801"/>
    </source>
</evidence>
<gene>
    <name evidence="9" type="ORF">SELO1098_LOCUS8933</name>
</gene>